<dbReference type="SUPFAM" id="SSF46894">
    <property type="entry name" value="C-terminal effector domain of the bipartite response regulators"/>
    <property type="match status" value="1"/>
</dbReference>
<evidence type="ECO:0000256" key="2">
    <source>
        <dbReference type="ARBA" id="ARBA00023012"/>
    </source>
</evidence>
<evidence type="ECO:0000256" key="7">
    <source>
        <dbReference type="SAM" id="MobiDB-lite"/>
    </source>
</evidence>
<dbReference type="InterPro" id="IPR036388">
    <property type="entry name" value="WH-like_DNA-bd_sf"/>
</dbReference>
<dbReference type="InterPro" id="IPR011990">
    <property type="entry name" value="TPR-like_helical_dom_sf"/>
</dbReference>
<protein>
    <submittedName>
        <fullName evidence="9">BTAD domain-containing putative transcriptional regulator</fullName>
    </submittedName>
</protein>
<dbReference type="InterPro" id="IPR027417">
    <property type="entry name" value="P-loop_NTPase"/>
</dbReference>
<feature type="DNA-binding region" description="OmpR/PhoB-type" evidence="6">
    <location>
        <begin position="1"/>
        <end position="93"/>
    </location>
</feature>
<dbReference type="SMART" id="SM00862">
    <property type="entry name" value="Trans_reg_C"/>
    <property type="match status" value="1"/>
</dbReference>
<dbReference type="RefSeq" id="WP_344623758.1">
    <property type="nucleotide sequence ID" value="NZ_BAAALD010000020.1"/>
</dbReference>
<accession>A0ABP4E0P9</accession>
<dbReference type="Gene3D" id="1.25.40.10">
    <property type="entry name" value="Tetratricopeptide repeat domain"/>
    <property type="match status" value="2"/>
</dbReference>
<sequence>MLDFRLLGPVEAHCDGTGVDLGPPKRRTVLAMLLLADGALVTTDRLGEALWHERPPTHARTAVQGHISQLRRQLHPTGRAAIVTAGDGYLLRTPADRVDARRFRTGVQEARRHHRGAPASAVPVLRGALRLWRGPALAGLRPTPLIASLAAELEESRLIAVEELGQALTAAGLAEEAVGLLRGPAGRHPLRESLVAPLLDALLATDRQAAAIALYHDTARRLADELGVDPGPAMTGAYARILAAPGATAGTGSGTSSGTGPGSGEHTEAPAGPARQTEAPAGPARPADAPPPLLLPRSPAGFTGRPRELAALDAVLAAPADAPVCLVTGPAGVGKSALVAHWAQHAAHAFPDGVLFARLGGFAGTVPAADPVFVLRDFLVALGIRPDDVPRNPVAAESLYRTLLRHRRVLVVLDDALNHGQVRPLLPGAAGCATVVTSRDRLEGLIAGDCARPLLIDRLGPEEGAALLAGVLGADRVAAEPDAVAHLVRLCDGLPLALRLTAARLALRPERPLRRAAEELHDERQRLALLAAGDLDLASVLRAGVAQLPAAAAELLGLLAHHLGPDIDLGAAAALPAAAPGETWAALERLVAANLLEERADGRYALHDLVRLYARTLRPAPDPRRILPLLDHYLCGALAASGAAVAGSQPCCALPADVHRPAVEADFADRAAAMAWYATERSTLVAAVGAAADAHHHDRAWRLAVLLWPLVVQQPEVQWDAPLGRALDSAVALGDADAESRVRTLLGWVLTEQGRHEEAARHLESAPDLARRAGDTEGEAIATANLAQLHDRLGDPARAGRGYERAQLLARDAGSPQTHMLTTYHLARHHLNDGRPAEALALARHGLDLAPAEQVPARRAMLTDLCGQALLRLGRPAEAAEHFSCAARLAEQDGFTADAAEYRARAAEAGRPGRA</sequence>
<dbReference type="SMART" id="SM01043">
    <property type="entry name" value="BTAD"/>
    <property type="match status" value="1"/>
</dbReference>
<feature type="domain" description="OmpR/PhoB-type" evidence="8">
    <location>
        <begin position="1"/>
        <end position="93"/>
    </location>
</feature>
<dbReference type="EMBL" id="BAAALD010000020">
    <property type="protein sequence ID" value="GAA1082188.1"/>
    <property type="molecule type" value="Genomic_DNA"/>
</dbReference>
<gene>
    <name evidence="9" type="ORF">GCM10009663_26390</name>
</gene>
<dbReference type="SUPFAM" id="SSF48452">
    <property type="entry name" value="TPR-like"/>
    <property type="match status" value="2"/>
</dbReference>
<keyword evidence="5" id="KW-0804">Transcription</keyword>
<keyword evidence="4 6" id="KW-0238">DNA-binding</keyword>
<dbReference type="Pfam" id="PF00486">
    <property type="entry name" value="Trans_reg_C"/>
    <property type="match status" value="1"/>
</dbReference>
<dbReference type="InterPro" id="IPR005158">
    <property type="entry name" value="BTAD"/>
</dbReference>
<dbReference type="CDD" id="cd15831">
    <property type="entry name" value="BTAD"/>
    <property type="match status" value="1"/>
</dbReference>
<dbReference type="PRINTS" id="PR00364">
    <property type="entry name" value="DISEASERSIST"/>
</dbReference>
<dbReference type="SUPFAM" id="SSF52540">
    <property type="entry name" value="P-loop containing nucleoside triphosphate hydrolases"/>
    <property type="match status" value="1"/>
</dbReference>
<dbReference type="Gene3D" id="1.10.10.10">
    <property type="entry name" value="Winged helix-like DNA-binding domain superfamily/Winged helix DNA-binding domain"/>
    <property type="match status" value="1"/>
</dbReference>
<keyword evidence="10" id="KW-1185">Reference proteome</keyword>
<dbReference type="Gene3D" id="3.40.50.300">
    <property type="entry name" value="P-loop containing nucleotide triphosphate hydrolases"/>
    <property type="match status" value="1"/>
</dbReference>
<dbReference type="InterPro" id="IPR016032">
    <property type="entry name" value="Sig_transdc_resp-reg_C-effctor"/>
</dbReference>
<evidence type="ECO:0000256" key="6">
    <source>
        <dbReference type="PROSITE-ProRule" id="PRU01091"/>
    </source>
</evidence>
<evidence type="ECO:0000256" key="1">
    <source>
        <dbReference type="ARBA" id="ARBA00005820"/>
    </source>
</evidence>
<feature type="region of interest" description="Disordered" evidence="7">
    <location>
        <begin position="248"/>
        <end position="292"/>
    </location>
</feature>
<reference evidence="10" key="1">
    <citation type="journal article" date="2019" name="Int. J. Syst. Evol. Microbiol.">
        <title>The Global Catalogue of Microorganisms (GCM) 10K type strain sequencing project: providing services to taxonomists for standard genome sequencing and annotation.</title>
        <authorList>
            <consortium name="The Broad Institute Genomics Platform"/>
            <consortium name="The Broad Institute Genome Sequencing Center for Infectious Disease"/>
            <person name="Wu L."/>
            <person name="Ma J."/>
        </authorList>
    </citation>
    <scope>NUCLEOTIDE SEQUENCE [LARGE SCALE GENOMIC DNA]</scope>
    <source>
        <strain evidence="10">JCM 13002</strain>
    </source>
</reference>
<name>A0ABP4E0P9_9ACTN</name>
<comment type="caution">
    <text evidence="9">The sequence shown here is derived from an EMBL/GenBank/DDBJ whole genome shotgun (WGS) entry which is preliminary data.</text>
</comment>
<comment type="similarity">
    <text evidence="1">Belongs to the AfsR/DnrI/RedD regulatory family.</text>
</comment>
<dbReference type="PANTHER" id="PTHR35807:SF1">
    <property type="entry name" value="TRANSCRIPTIONAL REGULATOR REDD"/>
    <property type="match status" value="1"/>
</dbReference>
<keyword evidence="2" id="KW-0902">Two-component regulatory system</keyword>
<dbReference type="InterPro" id="IPR001867">
    <property type="entry name" value="OmpR/PhoB-type_DNA-bd"/>
</dbReference>
<dbReference type="PANTHER" id="PTHR35807">
    <property type="entry name" value="TRANSCRIPTIONAL REGULATOR REDD-RELATED"/>
    <property type="match status" value="1"/>
</dbReference>
<dbReference type="Pfam" id="PF03704">
    <property type="entry name" value="BTAD"/>
    <property type="match status" value="1"/>
</dbReference>
<organism evidence="9 10">
    <name type="scientific">Kitasatospora arboriphila</name>
    <dbReference type="NCBI Taxonomy" id="258052"/>
    <lineage>
        <taxon>Bacteria</taxon>
        <taxon>Bacillati</taxon>
        <taxon>Actinomycetota</taxon>
        <taxon>Actinomycetes</taxon>
        <taxon>Kitasatosporales</taxon>
        <taxon>Streptomycetaceae</taxon>
        <taxon>Kitasatospora</taxon>
    </lineage>
</organism>
<evidence type="ECO:0000259" key="8">
    <source>
        <dbReference type="PROSITE" id="PS51755"/>
    </source>
</evidence>
<evidence type="ECO:0000313" key="10">
    <source>
        <dbReference type="Proteomes" id="UP001499987"/>
    </source>
</evidence>
<proteinExistence type="inferred from homology"/>
<evidence type="ECO:0000256" key="5">
    <source>
        <dbReference type="ARBA" id="ARBA00023163"/>
    </source>
</evidence>
<evidence type="ECO:0000313" key="9">
    <source>
        <dbReference type="EMBL" id="GAA1082188.1"/>
    </source>
</evidence>
<dbReference type="PROSITE" id="PS51755">
    <property type="entry name" value="OMPR_PHOB"/>
    <property type="match status" value="1"/>
</dbReference>
<evidence type="ECO:0000256" key="4">
    <source>
        <dbReference type="ARBA" id="ARBA00023125"/>
    </source>
</evidence>
<dbReference type="InterPro" id="IPR051677">
    <property type="entry name" value="AfsR-DnrI-RedD_regulator"/>
</dbReference>
<dbReference type="Proteomes" id="UP001499987">
    <property type="component" value="Unassembled WGS sequence"/>
</dbReference>
<evidence type="ECO:0000256" key="3">
    <source>
        <dbReference type="ARBA" id="ARBA00023015"/>
    </source>
</evidence>
<keyword evidence="3" id="KW-0805">Transcription regulation</keyword>
<feature type="compositionally biased region" description="Gly residues" evidence="7">
    <location>
        <begin position="249"/>
        <end position="263"/>
    </location>
</feature>